<evidence type="ECO:0000256" key="2">
    <source>
        <dbReference type="ARBA" id="ARBA00005585"/>
    </source>
</evidence>
<dbReference type="InterPro" id="IPR053958">
    <property type="entry name" value="HMGCR/SNAP/NPC1-like_SSD"/>
</dbReference>
<feature type="transmembrane region" description="Helical" evidence="12">
    <location>
        <begin position="463"/>
        <end position="488"/>
    </location>
</feature>
<feature type="transmembrane region" description="Helical" evidence="12">
    <location>
        <begin position="494"/>
        <end position="516"/>
    </location>
</feature>
<keyword evidence="5" id="KW-0732">Signal</keyword>
<dbReference type="Gene3D" id="1.20.1640.10">
    <property type="entry name" value="Multidrug efflux transporter AcrB transmembrane domain"/>
    <property type="match status" value="1"/>
</dbReference>
<reference evidence="14 15" key="1">
    <citation type="submission" date="2015-04" db="EMBL/GenBank/DDBJ databases">
        <title>Lasius niger genome sequencing.</title>
        <authorList>
            <person name="Konorov E.A."/>
            <person name="Nikitin M.A."/>
            <person name="Kirill M.V."/>
            <person name="Chang P."/>
        </authorList>
    </citation>
    <scope>NUCLEOTIDE SEQUENCE [LARGE SCALE GENOMIC DNA]</scope>
    <source>
        <tissue evidence="14">Whole</tissue>
    </source>
</reference>
<evidence type="ECO:0000256" key="8">
    <source>
        <dbReference type="ARBA" id="ARBA00023136"/>
    </source>
</evidence>
<keyword evidence="9" id="KW-1015">Disulfide bond</keyword>
<keyword evidence="10" id="KW-0325">Glycoprotein</keyword>
<feature type="transmembrane region" description="Helical" evidence="12">
    <location>
        <begin position="537"/>
        <end position="561"/>
    </location>
</feature>
<keyword evidence="6 12" id="KW-1133">Transmembrane helix</keyword>
<dbReference type="InterPro" id="IPR032190">
    <property type="entry name" value="NPC1_N"/>
</dbReference>
<feature type="transmembrane region" description="Helical" evidence="12">
    <location>
        <begin position="120"/>
        <end position="142"/>
    </location>
</feature>
<dbReference type="EMBL" id="LBMM01002779">
    <property type="protein sequence ID" value="KMQ94376.1"/>
    <property type="molecule type" value="Genomic_DNA"/>
</dbReference>
<evidence type="ECO:0000256" key="9">
    <source>
        <dbReference type="ARBA" id="ARBA00023157"/>
    </source>
</evidence>
<sequence length="863" mass="98024">IHVTEEYINATYNSCKNVVVPSSGYLAMDVGCGSHGASGCSPKLWYEFMGHNPYTPLKMNYVYDIDDEWGDKPWNAEAKNCSEAYDNLTIACSCVDCPTACPFKKLEIDSNTFMIGEFNGYGVIAAILVVVFTIVTSVMYGLLKGCRKKAFAKYSIITLFTIFPCVVLGLSYGIKYLSVTINPIEIWAAPNSRSRIEKDYFDNRFQPFYRTEQIFIKSVGLDRIKHYTPNGVIEFGPVFNKEFLLAVYDLQQQILQLGQETDEGLEKICYAPVQSEFTGPVTLDLCTVQNVWGYFQNSIEKFNKINIVEGYEVNYLDHLYMCMQNPFNPLCLAPYKGPIIPAIAIGGFLREGEFEYDSADYSKATGVILTFLVRNSLKEEDLVPVIKWEQRLLDFMAKWNQDGRPDFMDVAWTTEKSIQDELDRTSKAEVITMVISYLVMFVYIALALGRIKLSIVGCFTESRIVLSIGGIIVVIASVACSLGIFGYAGVSTTLLTIEVIPFLVLAVGVDNIFILVQSYQRTPRRVDQSISEHIGTVMAAVGPSMLLTSMSECFCFLIGAFSSMPAVNTFAMYASLSILINFLLQITAFVALLALDERRIKNNRLDVFCCISKENSETDHCKGLVHTTFERAYTPFLMKTPVRITIIVIFVAALTTHVIVIPQIEIGLDQKLSMPEDSYVLKYFKYMDDLLSMGPPVYFVLTEEQCKPCKIDIDKNTSRPDETNFRKYIPYFVKDIPDEKCAKAGRAAYFEAINYYYDEFNLTNVLDSYFMSYHTPLKKSSDWYEALRAARIISENITNMINDAKVSEKNIKIFPYSVFYVFYEQYLTIWQETLMSIGGWYLCRILQSYSALLHHFKSDDENR</sequence>
<dbReference type="AlphaFoldDB" id="A0A0J7KVP1"/>
<dbReference type="GO" id="GO:0012505">
    <property type="term" value="C:endomembrane system"/>
    <property type="evidence" value="ECO:0007669"/>
    <property type="project" value="UniProtKB-SubCell"/>
</dbReference>
<dbReference type="FunFam" id="1.20.1640.10:FF:000008">
    <property type="entry name" value="NPC intracellular cholesterol transporter 1"/>
    <property type="match status" value="1"/>
</dbReference>
<gene>
    <name evidence="14" type="ORF">RF55_5476</name>
</gene>
<feature type="non-terminal residue" evidence="14">
    <location>
        <position position="1"/>
    </location>
</feature>
<comment type="similarity">
    <text evidence="2">Belongs to the patched family.</text>
</comment>
<accession>A0A0J7KVP1</accession>
<evidence type="ECO:0000256" key="6">
    <source>
        <dbReference type="ARBA" id="ARBA00022989"/>
    </source>
</evidence>
<keyword evidence="7" id="KW-0443">Lipid metabolism</keyword>
<feature type="transmembrane region" description="Helical" evidence="12">
    <location>
        <begin position="644"/>
        <end position="664"/>
    </location>
</feature>
<keyword evidence="4 12" id="KW-0812">Transmembrane</keyword>
<evidence type="ECO:0000256" key="5">
    <source>
        <dbReference type="ARBA" id="ARBA00022729"/>
    </source>
</evidence>
<evidence type="ECO:0000256" key="10">
    <source>
        <dbReference type="ARBA" id="ARBA00023180"/>
    </source>
</evidence>
<keyword evidence="8 12" id="KW-0472">Membrane</keyword>
<comment type="catalytic activity">
    <reaction evidence="11">
        <text>cholesterol(in) = cholesterol(out)</text>
        <dbReference type="Rhea" id="RHEA:39747"/>
        <dbReference type="ChEBI" id="CHEBI:16113"/>
    </reaction>
</comment>
<evidence type="ECO:0000313" key="14">
    <source>
        <dbReference type="EMBL" id="KMQ94376.1"/>
    </source>
</evidence>
<dbReference type="GO" id="GO:0042632">
    <property type="term" value="P:cholesterol homeostasis"/>
    <property type="evidence" value="ECO:0007669"/>
    <property type="project" value="TreeGrafter"/>
</dbReference>
<dbReference type="Pfam" id="PF16414">
    <property type="entry name" value="NPC1_N"/>
    <property type="match status" value="1"/>
</dbReference>
<dbReference type="GO" id="GO:0005886">
    <property type="term" value="C:plasma membrane"/>
    <property type="evidence" value="ECO:0007669"/>
    <property type="project" value="TreeGrafter"/>
</dbReference>
<comment type="subcellular location">
    <subcellularLocation>
        <location evidence="1">Endomembrane system</location>
        <topology evidence="1">Multi-pass membrane protein</topology>
    </subcellularLocation>
</comment>
<evidence type="ECO:0000256" key="12">
    <source>
        <dbReference type="SAM" id="Phobius"/>
    </source>
</evidence>
<dbReference type="Proteomes" id="UP000036403">
    <property type="component" value="Unassembled WGS sequence"/>
</dbReference>
<dbReference type="PANTHER" id="PTHR45727">
    <property type="entry name" value="NPC INTRACELLULAR CHOLESTEROL TRANSPORTER 1"/>
    <property type="match status" value="1"/>
</dbReference>
<evidence type="ECO:0000256" key="4">
    <source>
        <dbReference type="ARBA" id="ARBA00022692"/>
    </source>
</evidence>
<dbReference type="SUPFAM" id="SSF82866">
    <property type="entry name" value="Multidrug efflux transporter AcrB transmembrane domain"/>
    <property type="match status" value="1"/>
</dbReference>
<organism evidence="14 15">
    <name type="scientific">Lasius niger</name>
    <name type="common">Black garden ant</name>
    <dbReference type="NCBI Taxonomy" id="67767"/>
    <lineage>
        <taxon>Eukaryota</taxon>
        <taxon>Metazoa</taxon>
        <taxon>Ecdysozoa</taxon>
        <taxon>Arthropoda</taxon>
        <taxon>Hexapoda</taxon>
        <taxon>Insecta</taxon>
        <taxon>Pterygota</taxon>
        <taxon>Neoptera</taxon>
        <taxon>Endopterygota</taxon>
        <taxon>Hymenoptera</taxon>
        <taxon>Apocrita</taxon>
        <taxon>Aculeata</taxon>
        <taxon>Formicoidea</taxon>
        <taxon>Formicidae</taxon>
        <taxon>Formicinae</taxon>
        <taxon>Lasius</taxon>
        <taxon>Lasius</taxon>
    </lineage>
</organism>
<feature type="transmembrane region" description="Helical" evidence="12">
    <location>
        <begin position="430"/>
        <end position="451"/>
    </location>
</feature>
<evidence type="ECO:0000256" key="11">
    <source>
        <dbReference type="ARBA" id="ARBA00034049"/>
    </source>
</evidence>
<dbReference type="Pfam" id="PF12349">
    <property type="entry name" value="Sterol-sensing"/>
    <property type="match status" value="1"/>
</dbReference>
<feature type="domain" description="SSD" evidence="13">
    <location>
        <begin position="429"/>
        <end position="595"/>
    </location>
</feature>
<dbReference type="PaxDb" id="67767-A0A0J7KVP1"/>
<proteinExistence type="inferred from homology"/>
<name>A0A0J7KVP1_LASNI</name>
<feature type="transmembrane region" description="Helical" evidence="12">
    <location>
        <begin position="154"/>
        <end position="174"/>
    </location>
</feature>
<dbReference type="GO" id="GO:0015485">
    <property type="term" value="F:cholesterol binding"/>
    <property type="evidence" value="ECO:0007669"/>
    <property type="project" value="TreeGrafter"/>
</dbReference>
<dbReference type="OrthoDB" id="6510177at2759"/>
<dbReference type="PANTHER" id="PTHR45727:SF6">
    <property type="entry name" value="NPC INTRACELLULAR CHOLESTEROL TRANSPORTER 1 HOMOLOG 1B"/>
    <property type="match status" value="1"/>
</dbReference>
<feature type="transmembrane region" description="Helical" evidence="12">
    <location>
        <begin position="573"/>
        <end position="595"/>
    </location>
</feature>
<keyword evidence="15" id="KW-1185">Reference proteome</keyword>
<dbReference type="STRING" id="67767.A0A0J7KVP1"/>
<comment type="caution">
    <text evidence="14">The sequence shown here is derived from an EMBL/GenBank/DDBJ whole genome shotgun (WGS) entry which is preliminary data.</text>
</comment>
<evidence type="ECO:0000256" key="3">
    <source>
        <dbReference type="ARBA" id="ARBA00022448"/>
    </source>
</evidence>
<dbReference type="Pfam" id="PF22314">
    <property type="entry name" value="NPC1_MLD"/>
    <property type="match status" value="1"/>
</dbReference>
<dbReference type="GO" id="GO:0030299">
    <property type="term" value="P:intestinal cholesterol absorption"/>
    <property type="evidence" value="ECO:0007669"/>
    <property type="project" value="TreeGrafter"/>
</dbReference>
<evidence type="ECO:0000259" key="13">
    <source>
        <dbReference type="PROSITE" id="PS50156"/>
    </source>
</evidence>
<dbReference type="GO" id="GO:0015918">
    <property type="term" value="P:sterol transport"/>
    <property type="evidence" value="ECO:0007669"/>
    <property type="project" value="TreeGrafter"/>
</dbReference>
<dbReference type="InterPro" id="IPR000731">
    <property type="entry name" value="SSD"/>
</dbReference>
<dbReference type="GO" id="GO:0006629">
    <property type="term" value="P:lipid metabolic process"/>
    <property type="evidence" value="ECO:0007669"/>
    <property type="project" value="UniProtKB-KW"/>
</dbReference>
<evidence type="ECO:0000256" key="1">
    <source>
        <dbReference type="ARBA" id="ARBA00004127"/>
    </source>
</evidence>
<protein>
    <submittedName>
        <fullName evidence="14">Niemann-pick c1 protein</fullName>
    </submittedName>
</protein>
<dbReference type="PROSITE" id="PS50156">
    <property type="entry name" value="SSD"/>
    <property type="match status" value="1"/>
</dbReference>
<dbReference type="InterPro" id="IPR053956">
    <property type="entry name" value="NPC1_MLD"/>
</dbReference>
<keyword evidence="3" id="KW-0813">Transport</keyword>
<evidence type="ECO:0000313" key="15">
    <source>
        <dbReference type="Proteomes" id="UP000036403"/>
    </source>
</evidence>
<evidence type="ECO:0000256" key="7">
    <source>
        <dbReference type="ARBA" id="ARBA00023098"/>
    </source>
</evidence>